<organism evidence="2 3">
    <name type="scientific">Polaribacter phage Leef_1</name>
    <dbReference type="NCBI Taxonomy" id="2745684"/>
    <lineage>
        <taxon>Viruses</taxon>
        <taxon>Duplodnaviria</taxon>
        <taxon>Heunggongvirae</taxon>
        <taxon>Uroviricota</taxon>
        <taxon>Caudoviricetes</taxon>
        <taxon>Helgolandviridae</taxon>
        <taxon>Leefvirus</taxon>
        <taxon>Leefvirus Leef</taxon>
    </lineage>
</organism>
<dbReference type="Proteomes" id="UP000693839">
    <property type="component" value="Segment"/>
</dbReference>
<dbReference type="EMBL" id="MT732473">
    <property type="protein sequence ID" value="QQV91384.1"/>
    <property type="molecule type" value="Genomic_DNA"/>
</dbReference>
<feature type="domain" description="KilA-N" evidence="1">
    <location>
        <begin position="7"/>
        <end position="111"/>
    </location>
</feature>
<proteinExistence type="predicted"/>
<evidence type="ECO:0000313" key="3">
    <source>
        <dbReference type="Proteomes" id="UP000693839"/>
    </source>
</evidence>
<reference evidence="2" key="1">
    <citation type="submission" date="2020-07" db="EMBL/GenBank/DDBJ databases">
        <title>Highly diverse flavobacterial phages as mortality factor during North Sea spring blooms.</title>
        <authorList>
            <person name="Bartlau N."/>
            <person name="Wichels A."/>
            <person name="Krohne G."/>
            <person name="Adriaenssens E.M."/>
            <person name="Heins A."/>
            <person name="Fuchs B.M."/>
            <person name="Amann R."/>
            <person name="Moraru C."/>
        </authorList>
    </citation>
    <scope>NUCLEOTIDE SEQUENCE</scope>
</reference>
<keyword evidence="3" id="KW-1185">Reference proteome</keyword>
<dbReference type="Pfam" id="PF04383">
    <property type="entry name" value="KilA-N"/>
    <property type="match status" value="1"/>
</dbReference>
<evidence type="ECO:0000259" key="1">
    <source>
        <dbReference type="PROSITE" id="PS51301"/>
    </source>
</evidence>
<accession>A0A8E4ZM40</accession>
<protein>
    <submittedName>
        <fullName evidence="2">KilA-N domain protein</fullName>
    </submittedName>
</protein>
<dbReference type="PROSITE" id="PS51301">
    <property type="entry name" value="KILA_N"/>
    <property type="match status" value="1"/>
</dbReference>
<gene>
    <name evidence="2" type="ORF">Leef1_20</name>
</gene>
<dbReference type="InterPro" id="IPR018004">
    <property type="entry name" value="KilA/APSES_HTH"/>
</dbReference>
<sequence length="181" mass="20715">MKTKATQFIYQDTAIHFALSNNKNVMINATEMAKAFNKRIDVFLKTEPTKAFLNALEFPPVGVNSAPLKKEQIISTHGQNGTYFTRILALKFAAWLDVDFEIWVFSTIDEILFGDYLKHQNAIEETLKAEKELHVLEARLAEDPNFKRIQELQEFIKTKDSEKRKALAAKKLQIKLDLGGI</sequence>
<name>A0A8E4ZM40_9CAUD</name>
<dbReference type="InterPro" id="IPR017880">
    <property type="entry name" value="KilA_N"/>
</dbReference>
<dbReference type="SMART" id="SM01252">
    <property type="entry name" value="KilA-N"/>
    <property type="match status" value="1"/>
</dbReference>
<evidence type="ECO:0000313" key="2">
    <source>
        <dbReference type="EMBL" id="QQV91384.1"/>
    </source>
</evidence>